<keyword evidence="3" id="KW-1185">Reference proteome</keyword>
<dbReference type="OMA" id="MEDVYDG"/>
<evidence type="ECO:0000256" key="1">
    <source>
        <dbReference type="SAM" id="MobiDB-lite"/>
    </source>
</evidence>
<comment type="caution">
    <text evidence="2">The sequence shown here is derived from an EMBL/GenBank/DDBJ whole genome shotgun (WGS) entry which is preliminary data.</text>
</comment>
<name>A0A0N1PFQ8_LEPSE</name>
<feature type="compositionally biased region" description="Polar residues" evidence="1">
    <location>
        <begin position="197"/>
        <end position="207"/>
    </location>
</feature>
<reference evidence="2 3" key="1">
    <citation type="journal article" date="2015" name="PLoS Pathog.">
        <title>Leptomonas seymouri: Adaptations to the Dixenous Life Cycle Analyzed by Genome Sequencing, Transcriptome Profiling and Co-infection with Leishmania donovani.</title>
        <authorList>
            <person name="Kraeva N."/>
            <person name="Butenko A."/>
            <person name="Hlavacova J."/>
            <person name="Kostygov A."/>
            <person name="Myskova J."/>
            <person name="Grybchuk D."/>
            <person name="Lestinova T."/>
            <person name="Votypka J."/>
            <person name="Volf P."/>
            <person name="Opperdoes F."/>
            <person name="Flegontov P."/>
            <person name="Lukes J."/>
            <person name="Yurchenko V."/>
        </authorList>
    </citation>
    <scope>NUCLEOTIDE SEQUENCE [LARGE SCALE GENOMIC DNA]</scope>
    <source>
        <strain evidence="2 3">ATCC 30220</strain>
    </source>
</reference>
<organism evidence="2 3">
    <name type="scientific">Leptomonas seymouri</name>
    <dbReference type="NCBI Taxonomy" id="5684"/>
    <lineage>
        <taxon>Eukaryota</taxon>
        <taxon>Discoba</taxon>
        <taxon>Euglenozoa</taxon>
        <taxon>Kinetoplastea</taxon>
        <taxon>Metakinetoplastina</taxon>
        <taxon>Trypanosomatida</taxon>
        <taxon>Trypanosomatidae</taxon>
        <taxon>Leishmaniinae</taxon>
        <taxon>Leptomonas</taxon>
    </lineage>
</organism>
<feature type="compositionally biased region" description="Basic and acidic residues" evidence="1">
    <location>
        <begin position="216"/>
        <end position="236"/>
    </location>
</feature>
<dbReference type="EMBL" id="LJSK01000028">
    <property type="protein sequence ID" value="KPI89241.1"/>
    <property type="molecule type" value="Genomic_DNA"/>
</dbReference>
<feature type="region of interest" description="Disordered" evidence="1">
    <location>
        <begin position="195"/>
        <end position="239"/>
    </location>
</feature>
<dbReference type="VEuPathDB" id="TriTrypDB:Lsey_0028_0270"/>
<protein>
    <submittedName>
        <fullName evidence="2">Uncharacterized protein</fullName>
    </submittedName>
</protein>
<dbReference type="AlphaFoldDB" id="A0A0N1PFQ8"/>
<proteinExistence type="predicted"/>
<accession>A0A0N1PFQ8</accession>
<sequence>MQWTRCMRSASRGIPSLDMPLQEATRIARRIGCLGAPRASSSCGSSSVDGATVKGLTDIPPLRRCTAPNACSDASPRSSSLEASWWTLQSNQRRLFHDSHAPTEGTSIAATMSSVNIVHIEGIVTAVQCGHLATNLKGPSGHAVPGRRTVYMTTPINAAFPTVLMWLNVADPPSPSCLLAVRCRLSPEVVEARWSAEGQSKTRQSRGSAAAAKAPGAHDERGETLLKSEQGSHAEDEGGLTEAKLRCVKTWAKSILWNRRVIVSGQLRMEEVYDDDLSKVVSVPVVEVAQDYLMGGVTGLDF</sequence>
<gene>
    <name evidence="2" type="ORF">ABL78_1664</name>
</gene>
<dbReference type="Proteomes" id="UP000038009">
    <property type="component" value="Unassembled WGS sequence"/>
</dbReference>
<dbReference type="OrthoDB" id="262039at2759"/>
<evidence type="ECO:0000313" key="3">
    <source>
        <dbReference type="Proteomes" id="UP000038009"/>
    </source>
</evidence>
<evidence type="ECO:0000313" key="2">
    <source>
        <dbReference type="EMBL" id="KPI89241.1"/>
    </source>
</evidence>